<evidence type="ECO:0000313" key="3">
    <source>
        <dbReference type="Proteomes" id="UP001281761"/>
    </source>
</evidence>
<keyword evidence="3" id="KW-1185">Reference proteome</keyword>
<evidence type="ECO:0000256" key="1">
    <source>
        <dbReference type="SAM" id="MobiDB-lite"/>
    </source>
</evidence>
<dbReference type="Proteomes" id="UP001281761">
    <property type="component" value="Unassembled WGS sequence"/>
</dbReference>
<reference evidence="2 3" key="1">
    <citation type="journal article" date="2022" name="bioRxiv">
        <title>Genomics of Preaxostyla Flagellates Illuminates Evolutionary Transitions and the Path Towards Mitochondrial Loss.</title>
        <authorList>
            <person name="Novak L.V.F."/>
            <person name="Treitli S.C."/>
            <person name="Pyrih J."/>
            <person name="Halakuc P."/>
            <person name="Pipaliya S.V."/>
            <person name="Vacek V."/>
            <person name="Brzon O."/>
            <person name="Soukal P."/>
            <person name="Eme L."/>
            <person name="Dacks J.B."/>
            <person name="Karnkowska A."/>
            <person name="Elias M."/>
            <person name="Hampl V."/>
        </authorList>
    </citation>
    <scope>NUCLEOTIDE SEQUENCE [LARGE SCALE GENOMIC DNA]</scope>
    <source>
        <strain evidence="2">NAU3</strain>
        <tissue evidence="2">Gut</tissue>
    </source>
</reference>
<gene>
    <name evidence="2" type="ORF">BLNAU_15407</name>
</gene>
<feature type="region of interest" description="Disordered" evidence="1">
    <location>
        <begin position="238"/>
        <end position="266"/>
    </location>
</feature>
<organism evidence="2 3">
    <name type="scientific">Blattamonas nauphoetae</name>
    <dbReference type="NCBI Taxonomy" id="2049346"/>
    <lineage>
        <taxon>Eukaryota</taxon>
        <taxon>Metamonada</taxon>
        <taxon>Preaxostyla</taxon>
        <taxon>Oxymonadida</taxon>
        <taxon>Blattamonas</taxon>
    </lineage>
</organism>
<comment type="caution">
    <text evidence="2">The sequence shown here is derived from an EMBL/GenBank/DDBJ whole genome shotgun (WGS) entry which is preliminary data.</text>
</comment>
<accession>A0ABQ9XAU9</accession>
<dbReference type="EMBL" id="JARBJD010000152">
    <property type="protein sequence ID" value="KAK2949656.1"/>
    <property type="molecule type" value="Genomic_DNA"/>
</dbReference>
<sequence>MDKLEASQDLDESEIASLTFLLDTLVQKAAMNEQVSLVGLIRVICSPNKLYQLLVLDSAVFKDIIQASQNILIQIEDISFHENIIRIFNLLLLCVCETDTSGLRQYTTMNTQQLAQLVWERVISPGSAFVVDLAFGPLPKDHADLRMVVEWTSFYLLHIAGLNASVLRFVMDSRFLLRIAEVFESEVEDILLSGKLRYLHSTLVRWAKVHGSLKKTTIEALHLLLEVGLDNEIEQRSLSNGKERHGARSSQAAGSLLDILGGNPPR</sequence>
<evidence type="ECO:0000313" key="2">
    <source>
        <dbReference type="EMBL" id="KAK2949656.1"/>
    </source>
</evidence>
<name>A0ABQ9XAU9_9EUKA</name>
<protein>
    <submittedName>
        <fullName evidence="2">Uncharacterized protein</fullName>
    </submittedName>
</protein>
<proteinExistence type="predicted"/>